<dbReference type="InterPro" id="IPR011033">
    <property type="entry name" value="PRC_barrel-like_sf"/>
</dbReference>
<feature type="domain" description="PRC-barrel" evidence="2">
    <location>
        <begin position="57"/>
        <end position="120"/>
    </location>
</feature>
<accession>A0ABV6PRB9</accession>
<comment type="caution">
    <text evidence="3">The sequence shown here is derived from an EMBL/GenBank/DDBJ whole genome shotgun (WGS) entry which is preliminary data.</text>
</comment>
<dbReference type="EMBL" id="JBHLTN010000007">
    <property type="protein sequence ID" value="MFC0591623.1"/>
    <property type="molecule type" value="Genomic_DNA"/>
</dbReference>
<sequence length="138" mass="14354">MKGAIMNRRLIPGAAVIALAGLLTSPAAMSQVAGSTLVGVSVAESRAVAEGWSVERQILKKKVLGEDGKAVGSIGDLIIAPENWVSYVILDVGGFLGVGRHLIAVPVKQLQIAGDKIVLPGATKDALKALPQFEYARK</sequence>
<evidence type="ECO:0000259" key="2">
    <source>
        <dbReference type="Pfam" id="PF05239"/>
    </source>
</evidence>
<dbReference type="Gene3D" id="2.30.30.240">
    <property type="entry name" value="PRC-barrel domain"/>
    <property type="match status" value="1"/>
</dbReference>
<gene>
    <name evidence="3" type="ORF">ACFFGG_03545</name>
</gene>
<dbReference type="PANTHER" id="PTHR36505">
    <property type="entry name" value="BLR1072 PROTEIN"/>
    <property type="match status" value="1"/>
</dbReference>
<evidence type="ECO:0000313" key="3">
    <source>
        <dbReference type="EMBL" id="MFC0591623.1"/>
    </source>
</evidence>
<name>A0ABV6PRB9_9BURK</name>
<dbReference type="RefSeq" id="WP_377479895.1">
    <property type="nucleotide sequence ID" value="NZ_JBHLTN010000007.1"/>
</dbReference>
<dbReference type="Pfam" id="PF05239">
    <property type="entry name" value="PRC"/>
    <property type="match status" value="1"/>
</dbReference>
<evidence type="ECO:0000256" key="1">
    <source>
        <dbReference type="SAM" id="SignalP"/>
    </source>
</evidence>
<keyword evidence="4" id="KW-1185">Reference proteome</keyword>
<dbReference type="Proteomes" id="UP001589834">
    <property type="component" value="Unassembled WGS sequence"/>
</dbReference>
<feature type="signal peptide" evidence="1">
    <location>
        <begin position="1"/>
        <end position="30"/>
    </location>
</feature>
<keyword evidence="1" id="KW-0732">Signal</keyword>
<dbReference type="PANTHER" id="PTHR36505:SF1">
    <property type="entry name" value="BLR1072 PROTEIN"/>
    <property type="match status" value="1"/>
</dbReference>
<organism evidence="3 4">
    <name type="scientific">Ottowia pentelensis</name>
    <dbReference type="NCBI Taxonomy" id="511108"/>
    <lineage>
        <taxon>Bacteria</taxon>
        <taxon>Pseudomonadati</taxon>
        <taxon>Pseudomonadota</taxon>
        <taxon>Betaproteobacteria</taxon>
        <taxon>Burkholderiales</taxon>
        <taxon>Comamonadaceae</taxon>
        <taxon>Ottowia</taxon>
    </lineage>
</organism>
<reference evidence="3 4" key="1">
    <citation type="submission" date="2024-09" db="EMBL/GenBank/DDBJ databases">
        <authorList>
            <person name="Sun Q."/>
            <person name="Mori K."/>
        </authorList>
    </citation>
    <scope>NUCLEOTIDE SEQUENCE [LARGE SCALE GENOMIC DNA]</scope>
    <source>
        <strain evidence="3 4">NCAIM B.02336</strain>
    </source>
</reference>
<proteinExistence type="predicted"/>
<evidence type="ECO:0000313" key="4">
    <source>
        <dbReference type="Proteomes" id="UP001589834"/>
    </source>
</evidence>
<dbReference type="InterPro" id="IPR027275">
    <property type="entry name" value="PRC-brl_dom"/>
</dbReference>
<protein>
    <submittedName>
        <fullName evidence="3">PRC-barrel domain-containing protein</fullName>
    </submittedName>
</protein>
<dbReference type="SUPFAM" id="SSF50346">
    <property type="entry name" value="PRC-barrel domain"/>
    <property type="match status" value="1"/>
</dbReference>
<feature type="chain" id="PRO_5046044537" evidence="1">
    <location>
        <begin position="31"/>
        <end position="138"/>
    </location>
</feature>